<accession>A0A5N5UH37</accession>
<dbReference type="EMBL" id="QJOW01000001">
    <property type="protein sequence ID" value="KAB7518014.1"/>
    <property type="molecule type" value="Genomic_DNA"/>
</dbReference>
<dbReference type="Pfam" id="PF00733">
    <property type="entry name" value="Asn_synthase"/>
    <property type="match status" value="1"/>
</dbReference>
<organism evidence="2 3">
    <name type="scientific">Halosegnis rubeus</name>
    <dbReference type="NCBI Taxonomy" id="2212850"/>
    <lineage>
        <taxon>Archaea</taxon>
        <taxon>Methanobacteriati</taxon>
        <taxon>Methanobacteriota</taxon>
        <taxon>Stenosarchaea group</taxon>
        <taxon>Halobacteria</taxon>
        <taxon>Halobacteriales</taxon>
        <taxon>Natronomonadaceae</taxon>
        <taxon>Halosegnis</taxon>
    </lineage>
</organism>
<feature type="domain" description="Asparagine synthetase" evidence="1">
    <location>
        <begin position="206"/>
        <end position="531"/>
    </location>
</feature>
<dbReference type="Gene3D" id="3.40.50.620">
    <property type="entry name" value="HUPs"/>
    <property type="match status" value="1"/>
</dbReference>
<dbReference type="PANTHER" id="PTHR43284:SF1">
    <property type="entry name" value="ASPARAGINE SYNTHETASE"/>
    <property type="match status" value="1"/>
</dbReference>
<evidence type="ECO:0000313" key="2">
    <source>
        <dbReference type="EMBL" id="KAB7518014.1"/>
    </source>
</evidence>
<dbReference type="GO" id="GO:0004066">
    <property type="term" value="F:asparagine synthase (glutamine-hydrolyzing) activity"/>
    <property type="evidence" value="ECO:0007669"/>
    <property type="project" value="InterPro"/>
</dbReference>
<dbReference type="GO" id="GO:0006529">
    <property type="term" value="P:asparagine biosynthetic process"/>
    <property type="evidence" value="ECO:0007669"/>
    <property type="project" value="InterPro"/>
</dbReference>
<dbReference type="InterPro" id="IPR001962">
    <property type="entry name" value="Asn_synthase"/>
</dbReference>
<dbReference type="AlphaFoldDB" id="A0A5N5UH37"/>
<dbReference type="Proteomes" id="UP000326302">
    <property type="component" value="Unassembled WGS sequence"/>
</dbReference>
<comment type="caution">
    <text evidence="2">The sequence shown here is derived from an EMBL/GenBank/DDBJ whole genome shotgun (WGS) entry which is preliminary data.</text>
</comment>
<gene>
    <name evidence="2" type="ORF">DMP03_01220</name>
</gene>
<name>A0A5N5UH37_9EURY</name>
<dbReference type="InterPro" id="IPR014729">
    <property type="entry name" value="Rossmann-like_a/b/a_fold"/>
</dbReference>
<dbReference type="SUPFAM" id="SSF52402">
    <property type="entry name" value="Adenine nucleotide alpha hydrolases-like"/>
    <property type="match status" value="1"/>
</dbReference>
<evidence type="ECO:0000259" key="1">
    <source>
        <dbReference type="Pfam" id="PF00733"/>
    </source>
</evidence>
<dbReference type="PANTHER" id="PTHR43284">
    <property type="entry name" value="ASPARAGINE SYNTHETASE (GLUTAMINE-HYDROLYZING)"/>
    <property type="match status" value="1"/>
</dbReference>
<dbReference type="InterPro" id="IPR051786">
    <property type="entry name" value="ASN_synthetase/amidase"/>
</dbReference>
<reference evidence="2 3" key="1">
    <citation type="submission" date="2019-10" db="EMBL/GenBank/DDBJ databases">
        <title>Unraveling microbial dark matter from salterns through culturing: the case of the genus Halosegnis.</title>
        <authorList>
            <person name="Duran-Viseras A."/>
            <person name="Andrei A.-S."/>
            <person name="Vera-Gargallo B."/>
            <person name="Ghai R."/>
            <person name="Sanchez-Porro C."/>
            <person name="Ventosa A."/>
        </authorList>
    </citation>
    <scope>NUCLEOTIDE SEQUENCE [LARGE SCALE GENOMIC DNA]</scope>
    <source>
        <strain evidence="2 3">F17-44</strain>
    </source>
</reference>
<evidence type="ECO:0000313" key="3">
    <source>
        <dbReference type="Proteomes" id="UP000326302"/>
    </source>
</evidence>
<proteinExistence type="predicted"/>
<protein>
    <recommendedName>
        <fullName evidence="1">Asparagine synthetase domain-containing protein</fullName>
    </recommendedName>
</protein>
<sequence>MSFGWDQYTEVVSAAQSGMSIPTVELHGPFARDGETLAAGYGFVDGEGYADAALASCLPDDGGELSETLADVGGFWAVIHEGEPTVVTVDRLRSHPLYYVANPTSAEGPLVTDDVDTACHSVAGDPGDDPLAAGEYLLTGRVSRDETLVPDIVAIPPGTQLVIEGDDTRYVEHVKYTHENTSSDNLTARYEQAIETAFNRLIEYADGRPIAVSLSGGHDSRLVATELARREYDPVVAFTYGGAHTEREVAERVAADLELPWSFVDFDHETFRAWYRSLARPAFDCASGWIASVPNPSLAFAMELLRRRGDIPRETVVVTGDGPQTTGEHLPTSFRGSVSRSQFVDELLAHNYGTWVWNRDRYQASLGERVLATVPDAPFEDGTERVPVEVAASAYERWDWRERQAKRIRSTPAYEHAGFDWWFPLWDTSIMEFWQSVPLEHRRNKRFHDRYTERYYTRTSSLSAPEETFSSGKSRMRTHLEQVIGTTPVVGQLARAIRDRLASPGRSYYSDPTLGMVDSKTFDDVVDRLSDRSVPPSVYFHALLLLDRIEADRVPPSLSIFPE</sequence>